<accession>A0AAD7XQY7</accession>
<dbReference type="Proteomes" id="UP001230188">
    <property type="component" value="Unassembled WGS sequence"/>
</dbReference>
<feature type="region of interest" description="Disordered" evidence="2">
    <location>
        <begin position="95"/>
        <end position="123"/>
    </location>
</feature>
<organism evidence="3 4">
    <name type="scientific">Chrysophaeum taylorii</name>
    <dbReference type="NCBI Taxonomy" id="2483200"/>
    <lineage>
        <taxon>Eukaryota</taxon>
        <taxon>Sar</taxon>
        <taxon>Stramenopiles</taxon>
        <taxon>Ochrophyta</taxon>
        <taxon>Pelagophyceae</taxon>
        <taxon>Pelagomonadales</taxon>
        <taxon>Pelagomonadaceae</taxon>
        <taxon>Chrysophaeum</taxon>
    </lineage>
</organism>
<evidence type="ECO:0000256" key="2">
    <source>
        <dbReference type="SAM" id="MobiDB-lite"/>
    </source>
</evidence>
<dbReference type="AlphaFoldDB" id="A0AAD7XQY7"/>
<sequence length="734" mass="81255">MATAARRYNPYGSFLIYNTTKGVMTAASEVDLWLSSLEVRTRAGRDRDVASRVTNLRTTLAESQMRLARLENAVARHDLYEARLGELEGRMRERAAAQVATTKPEQQRERDEGRAARTTGSGDVVVSSAVERAARLRYGPSLSVLNPAAPVVDEEVASPPLGTWACDGSPTAAIFAEGGHSLGEFTLLIAIKSDRGCVEEGWHKQFRAFVDYEEEDPDWYIGGCPLFNAIYARWPAATWKKEWRQRRRCCPMRPEEEFEQTGGMTEAAISSRGRARDALFRGPRSDFGLTLSPKGGLLFGAGHRDFAFRVRHGRPVREVTLEAREVEVVDGTWHTIAAVRRKRRSFGGTGSPPDAVDEFQDDVLELYVDGRRVDRGVSIRATRLASEDARDDAVAAAAAACAARQGNNTPSCAGLEPHELVDATHFVALGQLFRGCVRGAQIRRSALDAAAIADWHATLELPETCSAPEKHQYRPPPPRRLPVYYLAHADNGSRAMRDDFVASIERVDQNVDLREFLVHSKQTAQIQRYGPKGNLIQRALREALPGDFVVVSDLDVRVFKPIEPIVRSYARARDVDVVFQRDEDWSLVANLGFMALRSTPEVAEFFRVVAEMATNYSQGLLVPGPGVVLGGDQRIVNAALKDPRRIPTLPVLKWALFPTEIMTRSISQQRGLLYANEALDVLFHVNDFGGNAIAPEKARTTKIALLNAAESRVRKHASLPVAHSAPRPNSEHNR</sequence>
<evidence type="ECO:0000313" key="3">
    <source>
        <dbReference type="EMBL" id="KAJ8612140.1"/>
    </source>
</evidence>
<dbReference type="SUPFAM" id="SSF49899">
    <property type="entry name" value="Concanavalin A-like lectins/glucanases"/>
    <property type="match status" value="1"/>
</dbReference>
<reference evidence="3" key="1">
    <citation type="submission" date="2023-01" db="EMBL/GenBank/DDBJ databases">
        <title>Metagenome sequencing of chrysophaentin producing Chrysophaeum taylorii.</title>
        <authorList>
            <person name="Davison J."/>
            <person name="Bewley C."/>
        </authorList>
    </citation>
    <scope>NUCLEOTIDE SEQUENCE</scope>
    <source>
        <strain evidence="3">NIES-1699</strain>
    </source>
</reference>
<protein>
    <submittedName>
        <fullName evidence="3">Uncharacterized protein</fullName>
    </submittedName>
</protein>
<keyword evidence="4" id="KW-1185">Reference proteome</keyword>
<keyword evidence="1" id="KW-0175">Coiled coil</keyword>
<dbReference type="InterPro" id="IPR013320">
    <property type="entry name" value="ConA-like_dom_sf"/>
</dbReference>
<dbReference type="EMBL" id="JAQMWT010000057">
    <property type="protein sequence ID" value="KAJ8612140.1"/>
    <property type="molecule type" value="Genomic_DNA"/>
</dbReference>
<proteinExistence type="predicted"/>
<comment type="caution">
    <text evidence="3">The sequence shown here is derived from an EMBL/GenBank/DDBJ whole genome shotgun (WGS) entry which is preliminary data.</text>
</comment>
<gene>
    <name evidence="3" type="ORF">CTAYLR_002451</name>
</gene>
<feature type="compositionally biased region" description="Basic and acidic residues" evidence="2">
    <location>
        <begin position="105"/>
        <end position="115"/>
    </location>
</feature>
<name>A0AAD7XQY7_9STRA</name>
<evidence type="ECO:0000256" key="1">
    <source>
        <dbReference type="SAM" id="Coils"/>
    </source>
</evidence>
<feature type="coiled-coil region" evidence="1">
    <location>
        <begin position="53"/>
        <end position="90"/>
    </location>
</feature>
<evidence type="ECO:0000313" key="4">
    <source>
        <dbReference type="Proteomes" id="UP001230188"/>
    </source>
</evidence>